<keyword evidence="4 10" id="KW-0479">Metal-binding</keyword>
<dbReference type="PANTHER" id="PTHR20857">
    <property type="entry name" value="THIAMINE-PHOSPHATE PYROPHOSPHORYLASE"/>
    <property type="match status" value="1"/>
</dbReference>
<evidence type="ECO:0000256" key="3">
    <source>
        <dbReference type="ARBA" id="ARBA00022679"/>
    </source>
</evidence>
<dbReference type="GO" id="GO:0004789">
    <property type="term" value="F:thiamine-phosphate diphosphorylase activity"/>
    <property type="evidence" value="ECO:0007669"/>
    <property type="project" value="UniProtKB-EC"/>
</dbReference>
<feature type="binding site" evidence="10">
    <location>
        <position position="81"/>
    </location>
    <ligand>
        <name>4-amino-2-methyl-5-(diphosphooxymethyl)pyrimidine</name>
        <dbReference type="ChEBI" id="CHEBI:57841"/>
    </ligand>
</feature>
<dbReference type="CDD" id="cd00564">
    <property type="entry name" value="TMP_TenI"/>
    <property type="match status" value="1"/>
</dbReference>
<comment type="caution">
    <text evidence="10">Lacks conserved residue(s) required for the propagation of feature annotation.</text>
</comment>
<dbReference type="InterPro" id="IPR022998">
    <property type="entry name" value="ThiamineP_synth_TenI"/>
</dbReference>
<evidence type="ECO:0000256" key="6">
    <source>
        <dbReference type="ARBA" id="ARBA00022977"/>
    </source>
</evidence>
<evidence type="ECO:0000256" key="9">
    <source>
        <dbReference type="ARBA" id="ARBA00047883"/>
    </source>
</evidence>
<evidence type="ECO:0000256" key="8">
    <source>
        <dbReference type="ARBA" id="ARBA00047851"/>
    </source>
</evidence>
<dbReference type="SUPFAM" id="SSF51391">
    <property type="entry name" value="Thiamin phosphate synthase"/>
    <property type="match status" value="1"/>
</dbReference>
<evidence type="ECO:0000256" key="5">
    <source>
        <dbReference type="ARBA" id="ARBA00022842"/>
    </source>
</evidence>
<dbReference type="HAMAP" id="MF_00097">
    <property type="entry name" value="TMP_synthase"/>
    <property type="match status" value="1"/>
</dbReference>
<name>A0ABT9N6V3_9ACTN</name>
<dbReference type="InterPro" id="IPR013785">
    <property type="entry name" value="Aldolase_TIM"/>
</dbReference>
<dbReference type="Pfam" id="PF02581">
    <property type="entry name" value="TMP-TENI"/>
    <property type="match status" value="1"/>
</dbReference>
<feature type="binding site" evidence="10">
    <location>
        <position position="177"/>
    </location>
    <ligand>
        <name>2-[(2R,5Z)-2-carboxy-4-methylthiazol-5(2H)-ylidene]ethyl phosphate</name>
        <dbReference type="ChEBI" id="CHEBI:62899"/>
    </ligand>
</feature>
<evidence type="ECO:0000256" key="10">
    <source>
        <dbReference type="HAMAP-Rule" id="MF_00097"/>
    </source>
</evidence>
<accession>A0ABT9N6V3</accession>
<evidence type="ECO:0000256" key="2">
    <source>
        <dbReference type="ARBA" id="ARBA00005165"/>
    </source>
</evidence>
<evidence type="ECO:0000313" key="13">
    <source>
        <dbReference type="EMBL" id="MDP9799171.1"/>
    </source>
</evidence>
<keyword evidence="5 10" id="KW-0460">Magnesium</keyword>
<feature type="binding site" evidence="10">
    <location>
        <position position="101"/>
    </location>
    <ligand>
        <name>Mg(2+)</name>
        <dbReference type="ChEBI" id="CHEBI:18420"/>
    </ligand>
</feature>
<dbReference type="Proteomes" id="UP001240984">
    <property type="component" value="Unassembled WGS sequence"/>
</dbReference>
<dbReference type="PANTHER" id="PTHR20857:SF15">
    <property type="entry name" value="THIAMINE-PHOSPHATE SYNTHASE"/>
    <property type="match status" value="1"/>
</dbReference>
<dbReference type="InterPro" id="IPR036206">
    <property type="entry name" value="ThiamineP_synth_sf"/>
</dbReference>
<evidence type="ECO:0000313" key="14">
    <source>
        <dbReference type="Proteomes" id="UP001240984"/>
    </source>
</evidence>
<organism evidence="13 14">
    <name type="scientific">Catenuloplanes nepalensis</name>
    <dbReference type="NCBI Taxonomy" id="587533"/>
    <lineage>
        <taxon>Bacteria</taxon>
        <taxon>Bacillati</taxon>
        <taxon>Actinomycetota</taxon>
        <taxon>Actinomycetes</taxon>
        <taxon>Micromonosporales</taxon>
        <taxon>Micromonosporaceae</taxon>
        <taxon>Catenuloplanes</taxon>
    </lineage>
</organism>
<keyword evidence="14" id="KW-1185">Reference proteome</keyword>
<comment type="caution">
    <text evidence="13">The sequence shown here is derived from an EMBL/GenBank/DDBJ whole genome shotgun (WGS) entry which is preliminary data.</text>
</comment>
<feature type="compositionally biased region" description="Low complexity" evidence="11">
    <location>
        <begin position="254"/>
        <end position="276"/>
    </location>
</feature>
<feature type="binding site" evidence="10">
    <location>
        <position position="82"/>
    </location>
    <ligand>
        <name>Mg(2+)</name>
        <dbReference type="ChEBI" id="CHEBI:18420"/>
    </ligand>
</feature>
<comment type="catalytic activity">
    <reaction evidence="7 10">
        <text>4-methyl-5-(2-phosphooxyethyl)-thiazole + 4-amino-2-methyl-5-(diphosphooxymethyl)pyrimidine + H(+) = thiamine phosphate + diphosphate</text>
        <dbReference type="Rhea" id="RHEA:22328"/>
        <dbReference type="ChEBI" id="CHEBI:15378"/>
        <dbReference type="ChEBI" id="CHEBI:33019"/>
        <dbReference type="ChEBI" id="CHEBI:37575"/>
        <dbReference type="ChEBI" id="CHEBI:57841"/>
        <dbReference type="ChEBI" id="CHEBI:58296"/>
        <dbReference type="EC" id="2.5.1.3"/>
    </reaction>
</comment>
<proteinExistence type="inferred from homology"/>
<feature type="binding site" evidence="10">
    <location>
        <position position="120"/>
    </location>
    <ligand>
        <name>4-amino-2-methyl-5-(diphosphooxymethyl)pyrimidine</name>
        <dbReference type="ChEBI" id="CHEBI:57841"/>
    </ligand>
</feature>
<feature type="binding site" evidence="10">
    <location>
        <begin position="146"/>
        <end position="148"/>
    </location>
    <ligand>
        <name>2-[(2R,5Z)-2-carboxy-4-methylthiazol-5(2H)-ylidene]ethyl phosphate</name>
        <dbReference type="ChEBI" id="CHEBI:62899"/>
    </ligand>
</feature>
<protein>
    <recommendedName>
        <fullName evidence="10">Thiamine-phosphate synthase</fullName>
        <shortName evidence="10">TP synthase</shortName>
        <shortName evidence="10">TPS</shortName>
        <ecNumber evidence="10">2.5.1.3</ecNumber>
    </recommendedName>
    <alternativeName>
        <fullName evidence="10">Thiamine-phosphate pyrophosphorylase</fullName>
        <shortName evidence="10">TMP pyrophosphorylase</shortName>
        <shortName evidence="10">TMP-PPase</shortName>
    </alternativeName>
</protein>
<dbReference type="EMBL" id="JAUSRA010000001">
    <property type="protein sequence ID" value="MDP9799171.1"/>
    <property type="molecule type" value="Genomic_DNA"/>
</dbReference>
<evidence type="ECO:0000256" key="7">
    <source>
        <dbReference type="ARBA" id="ARBA00047334"/>
    </source>
</evidence>
<keyword evidence="3 10" id="KW-0808">Transferase</keyword>
<dbReference type="InterPro" id="IPR034291">
    <property type="entry name" value="TMP_synthase"/>
</dbReference>
<comment type="cofactor">
    <cofactor evidence="10">
        <name>Mg(2+)</name>
        <dbReference type="ChEBI" id="CHEBI:18420"/>
    </cofactor>
    <text evidence="10">Binds 1 Mg(2+) ion per subunit.</text>
</comment>
<evidence type="ECO:0000256" key="1">
    <source>
        <dbReference type="ARBA" id="ARBA00003814"/>
    </source>
</evidence>
<dbReference type="EC" id="2.5.1.3" evidence="10"/>
<keyword evidence="6 10" id="KW-0784">Thiamine biosynthesis</keyword>
<sequence length="293" mass="28640">MDATLGRLHLITDTRPGRDPIGCVRAALAAHAAADDVVRAAAGPLVVQVRVEDDATDLDAYQLAVRVRELCAAAGAICLVNDRLHVALAIGADGGHVGALDLPVAAARRVLGPRAILGATARVAGTGSAAVEAGASYLGVGPCYATTTKDGLPALLGPAGLGAVATAVPVPVIAIAGVTRARVAELLAAGAYGVAVVGAVSGAADPGRAVAELLRELAGAVEPADQAPHRAGPEPTDQAPHRAGPEPTVGTTHPAGGPADPSGGAALPAAGTTDAAVRMPGGEAERWAGRGAR</sequence>
<comment type="catalytic activity">
    <reaction evidence="8 10">
        <text>2-(2-carboxy-4-methylthiazol-5-yl)ethyl phosphate + 4-amino-2-methyl-5-(diphosphooxymethyl)pyrimidine + 2 H(+) = thiamine phosphate + CO2 + diphosphate</text>
        <dbReference type="Rhea" id="RHEA:47848"/>
        <dbReference type="ChEBI" id="CHEBI:15378"/>
        <dbReference type="ChEBI" id="CHEBI:16526"/>
        <dbReference type="ChEBI" id="CHEBI:33019"/>
        <dbReference type="ChEBI" id="CHEBI:37575"/>
        <dbReference type="ChEBI" id="CHEBI:57841"/>
        <dbReference type="ChEBI" id="CHEBI:62890"/>
        <dbReference type="EC" id="2.5.1.3"/>
    </reaction>
</comment>
<feature type="binding site" evidence="10">
    <location>
        <begin position="48"/>
        <end position="52"/>
    </location>
    <ligand>
        <name>4-amino-2-methyl-5-(diphosphooxymethyl)pyrimidine</name>
        <dbReference type="ChEBI" id="CHEBI:57841"/>
    </ligand>
</feature>
<feature type="region of interest" description="Disordered" evidence="11">
    <location>
        <begin position="222"/>
        <end position="293"/>
    </location>
</feature>
<reference evidence="13 14" key="1">
    <citation type="submission" date="2023-07" db="EMBL/GenBank/DDBJ databases">
        <title>Sequencing the genomes of 1000 actinobacteria strains.</title>
        <authorList>
            <person name="Klenk H.-P."/>
        </authorList>
    </citation>
    <scope>NUCLEOTIDE SEQUENCE [LARGE SCALE GENOMIC DNA]</scope>
    <source>
        <strain evidence="13 14">DSM 44710</strain>
    </source>
</reference>
<feature type="compositionally biased region" description="Basic and acidic residues" evidence="11">
    <location>
        <begin position="283"/>
        <end position="293"/>
    </location>
</feature>
<dbReference type="Gene3D" id="3.20.20.70">
    <property type="entry name" value="Aldolase class I"/>
    <property type="match status" value="1"/>
</dbReference>
<comment type="function">
    <text evidence="1 10">Condenses 4-methyl-5-(beta-hydroxyethyl)thiazole monophosphate (THZ-P) and 2-methyl-4-amino-5-hydroxymethyl pyrimidine pyrophosphate (HMP-PP) to form thiamine monophosphate (TMP).</text>
</comment>
<comment type="similarity">
    <text evidence="10">Belongs to the thiamine-phosphate synthase family.</text>
</comment>
<feature type="domain" description="Thiamine phosphate synthase/TenI" evidence="12">
    <location>
        <begin position="10"/>
        <end position="200"/>
    </location>
</feature>
<evidence type="ECO:0000256" key="4">
    <source>
        <dbReference type="ARBA" id="ARBA00022723"/>
    </source>
</evidence>
<evidence type="ECO:0000259" key="12">
    <source>
        <dbReference type="Pfam" id="PF02581"/>
    </source>
</evidence>
<comment type="pathway">
    <text evidence="2 10">Cofactor biosynthesis; thiamine diphosphate biosynthesis; thiamine phosphate from 4-amino-2-methyl-5-diphosphomethylpyrimidine and 4-methyl-5-(2-phosphoethyl)-thiazole: step 1/1.</text>
</comment>
<evidence type="ECO:0000256" key="11">
    <source>
        <dbReference type="SAM" id="MobiDB-lite"/>
    </source>
</evidence>
<feature type="binding site" evidence="10">
    <location>
        <position position="149"/>
    </location>
    <ligand>
        <name>4-amino-2-methyl-5-(diphosphooxymethyl)pyrimidine</name>
        <dbReference type="ChEBI" id="CHEBI:57841"/>
    </ligand>
</feature>
<comment type="catalytic activity">
    <reaction evidence="9 10">
        <text>2-[(2R,5Z)-2-carboxy-4-methylthiazol-5(2H)-ylidene]ethyl phosphate + 4-amino-2-methyl-5-(diphosphooxymethyl)pyrimidine + 2 H(+) = thiamine phosphate + CO2 + diphosphate</text>
        <dbReference type="Rhea" id="RHEA:47844"/>
        <dbReference type="ChEBI" id="CHEBI:15378"/>
        <dbReference type="ChEBI" id="CHEBI:16526"/>
        <dbReference type="ChEBI" id="CHEBI:33019"/>
        <dbReference type="ChEBI" id="CHEBI:37575"/>
        <dbReference type="ChEBI" id="CHEBI:57841"/>
        <dbReference type="ChEBI" id="CHEBI:62899"/>
        <dbReference type="EC" id="2.5.1.3"/>
    </reaction>
</comment>
<gene>
    <name evidence="10" type="primary">thiE</name>
    <name evidence="13" type="ORF">J2S43_007683</name>
</gene>